<dbReference type="Gene3D" id="3.40.50.2000">
    <property type="entry name" value="Glycogen Phosphorylase B"/>
    <property type="match status" value="1"/>
</dbReference>
<organism evidence="2 3">
    <name type="scientific">Alteromonas macleodii</name>
    <name type="common">Pseudoalteromonas macleodii</name>
    <dbReference type="NCBI Taxonomy" id="28108"/>
    <lineage>
        <taxon>Bacteria</taxon>
        <taxon>Pseudomonadati</taxon>
        <taxon>Pseudomonadota</taxon>
        <taxon>Gammaproteobacteria</taxon>
        <taxon>Alteromonadales</taxon>
        <taxon>Alteromonadaceae</taxon>
        <taxon>Alteromonas/Salinimonas group</taxon>
        <taxon>Alteromonas</taxon>
    </lineage>
</organism>
<sequence>MKVLLICRINEHSKKFAGVFKKIKGQLEGFEQAGCDVGCVYMSYGTQTTSVYHAGELVNSGLCWTDISSQQEPVIFWQHAVEAVEYWRPDVVWVRYEPMLKSPTLVEFFRAIRARAVTCVEFPTYPYEAELPGVDLKPVRTNRKAMLEQVDHVFSTCYDDTILNKPNYPFDNQLSQAIIDELAGRRASSIRHPDSVINLLVVANLSSWHGIDRVIEGLAAYYTEPRQTTVMLHVVGDGDCLQSLQRLCSERDMEEAVKFYGFLTGSELDKLFIKADIAIGSLGMHRIDLFRSSTLKVREYLASGLPVIYSCADSVLMENPYTLRIPEDDSALDISQVVAFFQRIQSAESVKPAIAAFARDVISWRGVAENILNVVKGDLHG</sequence>
<gene>
    <name evidence="2" type="ORF">AVL55_05025</name>
</gene>
<evidence type="ECO:0000259" key="1">
    <source>
        <dbReference type="Pfam" id="PF00534"/>
    </source>
</evidence>
<feature type="domain" description="Glycosyl transferase family 1" evidence="1">
    <location>
        <begin position="195"/>
        <end position="310"/>
    </location>
</feature>
<protein>
    <recommendedName>
        <fullName evidence="1">Glycosyl transferase family 1 domain-containing protein</fullName>
    </recommendedName>
</protein>
<name>A0A126PZC3_ALTMA</name>
<dbReference type="EMBL" id="CP014323">
    <property type="protein sequence ID" value="AMJ97578.1"/>
    <property type="molecule type" value="Genomic_DNA"/>
</dbReference>
<dbReference type="InterPro" id="IPR001296">
    <property type="entry name" value="Glyco_trans_1"/>
</dbReference>
<accession>A0A126PZC3</accession>
<dbReference type="RefSeq" id="WP_061094457.1">
    <property type="nucleotide sequence ID" value="NZ_CP014323.1"/>
</dbReference>
<proteinExistence type="predicted"/>
<reference evidence="2 3" key="1">
    <citation type="submission" date="2015-12" db="EMBL/GenBank/DDBJ databases">
        <authorList>
            <person name="Shamseldin A."/>
            <person name="Moawad H."/>
            <person name="Abd El-Rahim W.M."/>
            <person name="Sadowsky M.J."/>
        </authorList>
    </citation>
    <scope>NUCLEOTIDE SEQUENCE [LARGE SCALE GENOMIC DNA]</scope>
    <source>
        <strain evidence="2 3">D7</strain>
    </source>
</reference>
<dbReference type="SUPFAM" id="SSF53756">
    <property type="entry name" value="UDP-Glycosyltransferase/glycogen phosphorylase"/>
    <property type="match status" value="1"/>
</dbReference>
<dbReference type="Proteomes" id="UP000063991">
    <property type="component" value="Chromosome"/>
</dbReference>
<dbReference type="Pfam" id="PF00534">
    <property type="entry name" value="Glycos_transf_1"/>
    <property type="match status" value="1"/>
</dbReference>
<dbReference type="OrthoDB" id="6385861at2"/>
<dbReference type="AlphaFoldDB" id="A0A126PZC3"/>
<evidence type="ECO:0000313" key="3">
    <source>
        <dbReference type="Proteomes" id="UP000063991"/>
    </source>
</evidence>
<evidence type="ECO:0000313" key="2">
    <source>
        <dbReference type="EMBL" id="AMJ97578.1"/>
    </source>
</evidence>